<proteinExistence type="predicted"/>
<dbReference type="AlphaFoldDB" id="A0A9W7DBR6"/>
<reference evidence="2" key="1">
    <citation type="submission" date="2023-04" db="EMBL/GenBank/DDBJ databases">
        <title>Phytophthora fragariaefolia NBRC 109709.</title>
        <authorList>
            <person name="Ichikawa N."/>
            <person name="Sato H."/>
            <person name="Tonouchi N."/>
        </authorList>
    </citation>
    <scope>NUCLEOTIDE SEQUENCE</scope>
    <source>
        <strain evidence="2">NBRC 109709</strain>
    </source>
</reference>
<gene>
    <name evidence="2" type="ORF">Pfra01_003063800</name>
</gene>
<evidence type="ECO:0000256" key="1">
    <source>
        <dbReference type="SAM" id="MobiDB-lite"/>
    </source>
</evidence>
<sequence>MDASKVKVSRSMKLDEREVGGIYDSHSPHHGTVIHLTKDADAPTIPVASERYAVQDEPMEAVEEPAQDVVMADVEPEQEALQLPPSERFVAPGLELAEYRPPPQAFQDDRLVFRPVPVRSRRSQERLFLLENGNDERKSEDSDGPPTPKRPRINEDGLIAEAIREVKDVLKNAFKVKELGTVKFILVMEIDHDQDAGTLMIKQTRYIDDVVEQYGQQAAKPVDNPCTSVTKGTVT</sequence>
<protein>
    <submittedName>
        <fullName evidence="2">Unnamed protein product</fullName>
    </submittedName>
</protein>
<feature type="region of interest" description="Disordered" evidence="1">
    <location>
        <begin position="124"/>
        <end position="155"/>
    </location>
</feature>
<evidence type="ECO:0000313" key="3">
    <source>
        <dbReference type="Proteomes" id="UP001165121"/>
    </source>
</evidence>
<name>A0A9W7DBR6_9STRA</name>
<comment type="caution">
    <text evidence="2">The sequence shown here is derived from an EMBL/GenBank/DDBJ whole genome shotgun (WGS) entry which is preliminary data.</text>
</comment>
<dbReference type="EMBL" id="BSXT01019343">
    <property type="protein sequence ID" value="GMG18297.1"/>
    <property type="molecule type" value="Genomic_DNA"/>
</dbReference>
<dbReference type="OrthoDB" id="122196at2759"/>
<organism evidence="2 3">
    <name type="scientific">Phytophthora fragariaefolia</name>
    <dbReference type="NCBI Taxonomy" id="1490495"/>
    <lineage>
        <taxon>Eukaryota</taxon>
        <taxon>Sar</taxon>
        <taxon>Stramenopiles</taxon>
        <taxon>Oomycota</taxon>
        <taxon>Peronosporomycetes</taxon>
        <taxon>Peronosporales</taxon>
        <taxon>Peronosporaceae</taxon>
        <taxon>Phytophthora</taxon>
    </lineage>
</organism>
<accession>A0A9W7DBR6</accession>
<keyword evidence="3" id="KW-1185">Reference proteome</keyword>
<dbReference type="Proteomes" id="UP001165121">
    <property type="component" value="Unassembled WGS sequence"/>
</dbReference>
<evidence type="ECO:0000313" key="2">
    <source>
        <dbReference type="EMBL" id="GMG18297.1"/>
    </source>
</evidence>